<dbReference type="Pfam" id="PF16256">
    <property type="entry name" value="DUF4911"/>
    <property type="match status" value="1"/>
</dbReference>
<dbReference type="Proteomes" id="UP000671862">
    <property type="component" value="Chromosome"/>
</dbReference>
<dbReference type="InterPro" id="IPR032587">
    <property type="entry name" value="DUF4911"/>
</dbReference>
<dbReference type="EMBL" id="CP071446">
    <property type="protein sequence ID" value="QTA37598.1"/>
    <property type="molecule type" value="Genomic_DNA"/>
</dbReference>
<accession>A0ABX7S6S4</accession>
<organism evidence="1 2">
    <name type="scientific">Thermosipho ferrireducens</name>
    <dbReference type="NCBI Taxonomy" id="2571116"/>
    <lineage>
        <taxon>Bacteria</taxon>
        <taxon>Thermotogati</taxon>
        <taxon>Thermotogota</taxon>
        <taxon>Thermotogae</taxon>
        <taxon>Thermotogales</taxon>
        <taxon>Fervidobacteriaceae</taxon>
        <taxon>Thermosipho</taxon>
    </lineage>
</organism>
<protein>
    <submittedName>
        <fullName evidence="1">DUF4911 domain-containing protein</fullName>
    </submittedName>
</protein>
<name>A0ABX7S6S4_9BACT</name>
<evidence type="ECO:0000313" key="2">
    <source>
        <dbReference type="Proteomes" id="UP000671862"/>
    </source>
</evidence>
<sequence>MEYDILVKISREDVHFLSYVLETEDNMMNIRKYENGILRIIVPDAFKNEVLKLLESMKKHIKLEVVDVKKNNGSAD</sequence>
<dbReference type="RefSeq" id="WP_207566322.1">
    <property type="nucleotide sequence ID" value="NZ_CP071446.1"/>
</dbReference>
<keyword evidence="2" id="KW-1185">Reference proteome</keyword>
<evidence type="ECO:0000313" key="1">
    <source>
        <dbReference type="EMBL" id="QTA37598.1"/>
    </source>
</evidence>
<reference evidence="1 2" key="1">
    <citation type="submission" date="2021-03" db="EMBL/GenBank/DDBJ databases">
        <title>Thermosipho ferrireducens sp.nov., an anaerobic thermophilic iron-reducing bacterium isolated from a deep-sea hydrothermal sulfide deposits.</title>
        <authorList>
            <person name="Zeng X."/>
            <person name="Chen Y."/>
            <person name="Shao Z."/>
        </authorList>
    </citation>
    <scope>NUCLEOTIDE SEQUENCE [LARGE SCALE GENOMIC DNA]</scope>
    <source>
        <strain evidence="1 2">JL129W03</strain>
    </source>
</reference>
<gene>
    <name evidence="1" type="ORF">JYK00_07655</name>
</gene>
<proteinExistence type="predicted"/>